<evidence type="ECO:0000259" key="7">
    <source>
        <dbReference type="PROSITE" id="PS50928"/>
    </source>
</evidence>
<comment type="subcellular location">
    <subcellularLocation>
        <location evidence="6">Cell membrane</location>
        <topology evidence="6">Multi-pass membrane protein</topology>
    </subcellularLocation>
    <subcellularLocation>
        <location evidence="1">Membrane</location>
        <topology evidence="1">Multi-pass membrane protein</topology>
    </subcellularLocation>
</comment>
<feature type="domain" description="ABC transmembrane type-1" evidence="7">
    <location>
        <begin position="59"/>
        <end position="274"/>
    </location>
</feature>
<name>A0ABX1X235_9BACL</name>
<keyword evidence="5 6" id="KW-0472">Membrane</keyword>
<evidence type="ECO:0000256" key="6">
    <source>
        <dbReference type="RuleBase" id="RU363032"/>
    </source>
</evidence>
<dbReference type="PANTHER" id="PTHR43496">
    <property type="entry name" value="PROTEIN LPLB"/>
    <property type="match status" value="1"/>
</dbReference>
<dbReference type="InterPro" id="IPR000515">
    <property type="entry name" value="MetI-like"/>
</dbReference>
<dbReference type="Pfam" id="PF00528">
    <property type="entry name" value="BPD_transp_1"/>
    <property type="match status" value="1"/>
</dbReference>
<evidence type="ECO:0000256" key="5">
    <source>
        <dbReference type="ARBA" id="ARBA00023136"/>
    </source>
</evidence>
<comment type="similarity">
    <text evidence="6">Belongs to the binding-protein-dependent transport system permease family.</text>
</comment>
<dbReference type="PROSITE" id="PS50928">
    <property type="entry name" value="ABC_TM1"/>
    <property type="match status" value="1"/>
</dbReference>
<organism evidence="8 9">
    <name type="scientific">Paenibacillus plantarum</name>
    <dbReference type="NCBI Taxonomy" id="2654975"/>
    <lineage>
        <taxon>Bacteria</taxon>
        <taxon>Bacillati</taxon>
        <taxon>Bacillota</taxon>
        <taxon>Bacilli</taxon>
        <taxon>Bacillales</taxon>
        <taxon>Paenibacillaceae</taxon>
        <taxon>Paenibacillus</taxon>
    </lineage>
</organism>
<dbReference type="CDD" id="cd06261">
    <property type="entry name" value="TM_PBP2"/>
    <property type="match status" value="1"/>
</dbReference>
<reference evidence="8 9" key="1">
    <citation type="submission" date="2019-10" db="EMBL/GenBank/DDBJ databases">
        <title>Description of Paenibacillus humi sp. nov.</title>
        <authorList>
            <person name="Carlier A."/>
            <person name="Qi S."/>
        </authorList>
    </citation>
    <scope>NUCLEOTIDE SEQUENCE [LARGE SCALE GENOMIC DNA]</scope>
    <source>
        <strain evidence="8 9">LMG 31461</strain>
    </source>
</reference>
<proteinExistence type="inferred from homology"/>
<feature type="transmembrane region" description="Helical" evidence="6">
    <location>
        <begin position="251"/>
        <end position="272"/>
    </location>
</feature>
<comment type="caution">
    <text evidence="8">The sequence shown here is derived from an EMBL/GenBank/DDBJ whole genome shotgun (WGS) entry which is preliminary data.</text>
</comment>
<dbReference type="Proteomes" id="UP000653578">
    <property type="component" value="Unassembled WGS sequence"/>
</dbReference>
<feature type="transmembrane region" description="Helical" evidence="6">
    <location>
        <begin position="105"/>
        <end position="125"/>
    </location>
</feature>
<feature type="transmembrane region" description="Helical" evidence="6">
    <location>
        <begin position="160"/>
        <end position="181"/>
    </location>
</feature>
<evidence type="ECO:0000256" key="2">
    <source>
        <dbReference type="ARBA" id="ARBA00022448"/>
    </source>
</evidence>
<protein>
    <submittedName>
        <fullName evidence="8">ABC transporter permease subunit</fullName>
    </submittedName>
</protein>
<dbReference type="InterPro" id="IPR035906">
    <property type="entry name" value="MetI-like_sf"/>
</dbReference>
<feature type="transmembrane region" description="Helical" evidence="6">
    <location>
        <begin position="63"/>
        <end position="84"/>
    </location>
</feature>
<keyword evidence="3 6" id="KW-0812">Transmembrane</keyword>
<dbReference type="EMBL" id="WHNY01000004">
    <property type="protein sequence ID" value="NOU62460.1"/>
    <property type="molecule type" value="Genomic_DNA"/>
</dbReference>
<dbReference type="Gene3D" id="1.10.3720.10">
    <property type="entry name" value="MetI-like"/>
    <property type="match status" value="1"/>
</dbReference>
<evidence type="ECO:0000313" key="8">
    <source>
        <dbReference type="EMBL" id="NOU62460.1"/>
    </source>
</evidence>
<evidence type="ECO:0000256" key="1">
    <source>
        <dbReference type="ARBA" id="ARBA00004141"/>
    </source>
</evidence>
<dbReference type="PANTHER" id="PTHR43496:SF1">
    <property type="entry name" value="POLYGALACTURONAN_RHAMNOGALACTURONAN TRANSPORT SYSTEM PERMEASE PROTEIN YTEP"/>
    <property type="match status" value="1"/>
</dbReference>
<evidence type="ECO:0000256" key="4">
    <source>
        <dbReference type="ARBA" id="ARBA00022989"/>
    </source>
</evidence>
<keyword evidence="4 6" id="KW-1133">Transmembrane helix</keyword>
<gene>
    <name evidence="8" type="ORF">GC096_00170</name>
</gene>
<feature type="transmembrane region" description="Helical" evidence="6">
    <location>
        <begin position="193"/>
        <end position="211"/>
    </location>
</feature>
<accession>A0ABX1X235</accession>
<dbReference type="RefSeq" id="WP_171628500.1">
    <property type="nucleotide sequence ID" value="NZ_WHNY01000004.1"/>
</dbReference>
<sequence length="286" mass="32747">MLLPGVVYYIIYKYVPIYGLIIAFKDYDILEGIVKSPWADPWYKHFQEFYESPYFSQLLGNTVLISVYKIIFGMIPPIALAILLNECRYKWLKSIVQTLSYMPHFLSWVIIYGILVVLLSENSGIVNRWIMEAGGQSIPFLSSTEWFRTVLVGSDIWQNMGWGAIIYLAAMAGIDPTLYEAARVDGASRVRMIWHITLPGIRNVIVLLLILRLGQMLDAGFDQIYIMYNVHVYPVADILDTWVFRTGLEQWNFSLASAVGLFKSVIGLVLVLGSNRLARRWGESIW</sequence>
<dbReference type="SUPFAM" id="SSF161098">
    <property type="entry name" value="MetI-like"/>
    <property type="match status" value="1"/>
</dbReference>
<evidence type="ECO:0000313" key="9">
    <source>
        <dbReference type="Proteomes" id="UP000653578"/>
    </source>
</evidence>
<keyword evidence="2 6" id="KW-0813">Transport</keyword>
<evidence type="ECO:0000256" key="3">
    <source>
        <dbReference type="ARBA" id="ARBA00022692"/>
    </source>
</evidence>
<keyword evidence="9" id="KW-1185">Reference proteome</keyword>